<name>A0A6A6QTI8_9PEZI</name>
<dbReference type="Proteomes" id="UP000799750">
    <property type="component" value="Unassembled WGS sequence"/>
</dbReference>
<feature type="region of interest" description="Disordered" evidence="1">
    <location>
        <begin position="1"/>
        <end position="35"/>
    </location>
</feature>
<evidence type="ECO:0000313" key="2">
    <source>
        <dbReference type="EMBL" id="KAF2494227.1"/>
    </source>
</evidence>
<protein>
    <recommendedName>
        <fullName evidence="4">F-box domain-containing protein</fullName>
    </recommendedName>
</protein>
<proteinExistence type="predicted"/>
<gene>
    <name evidence="2" type="ORF">BU16DRAFT_583175</name>
</gene>
<organism evidence="2 3">
    <name type="scientific">Lophium mytilinum</name>
    <dbReference type="NCBI Taxonomy" id="390894"/>
    <lineage>
        <taxon>Eukaryota</taxon>
        <taxon>Fungi</taxon>
        <taxon>Dikarya</taxon>
        <taxon>Ascomycota</taxon>
        <taxon>Pezizomycotina</taxon>
        <taxon>Dothideomycetes</taxon>
        <taxon>Pleosporomycetidae</taxon>
        <taxon>Mytilinidiales</taxon>
        <taxon>Mytilinidiaceae</taxon>
        <taxon>Lophium</taxon>
    </lineage>
</organism>
<evidence type="ECO:0000256" key="1">
    <source>
        <dbReference type="SAM" id="MobiDB-lite"/>
    </source>
</evidence>
<evidence type="ECO:0000313" key="3">
    <source>
        <dbReference type="Proteomes" id="UP000799750"/>
    </source>
</evidence>
<evidence type="ECO:0008006" key="4">
    <source>
        <dbReference type="Google" id="ProtNLM"/>
    </source>
</evidence>
<feature type="region of interest" description="Disordered" evidence="1">
    <location>
        <begin position="68"/>
        <end position="107"/>
    </location>
</feature>
<sequence>MEPATSDPPLNTMETDTSSPQLPIIDPRLPHPQEPASLATLPLELLFEIYSHLLAPLPTHYSYTTAPARAHSAHDNRSQNLPAPRGLPPPPTTTTTTEPDPPKPPLRTHAILLTSHALSTHYCTAFYARTNFFFHLSAANFPSAPWFTLPPAALRRVRACKLYIEADEIARTASLPSQPTPAAERVRVLGERVAGFLTGLETLRRVQVVWDVGVGRETAYERRKGGRVRVEGLDWEGLGEGPCITQVPG</sequence>
<dbReference type="AlphaFoldDB" id="A0A6A6QTI8"/>
<keyword evidence="3" id="KW-1185">Reference proteome</keyword>
<feature type="compositionally biased region" description="Polar residues" evidence="1">
    <location>
        <begin position="8"/>
        <end position="21"/>
    </location>
</feature>
<dbReference type="EMBL" id="MU004191">
    <property type="protein sequence ID" value="KAF2494227.1"/>
    <property type="molecule type" value="Genomic_DNA"/>
</dbReference>
<reference evidence="2" key="1">
    <citation type="journal article" date="2020" name="Stud. Mycol.">
        <title>101 Dothideomycetes genomes: a test case for predicting lifestyles and emergence of pathogens.</title>
        <authorList>
            <person name="Haridas S."/>
            <person name="Albert R."/>
            <person name="Binder M."/>
            <person name="Bloem J."/>
            <person name="Labutti K."/>
            <person name="Salamov A."/>
            <person name="Andreopoulos B."/>
            <person name="Baker S."/>
            <person name="Barry K."/>
            <person name="Bills G."/>
            <person name="Bluhm B."/>
            <person name="Cannon C."/>
            <person name="Castanera R."/>
            <person name="Culley D."/>
            <person name="Daum C."/>
            <person name="Ezra D."/>
            <person name="Gonzalez J."/>
            <person name="Henrissat B."/>
            <person name="Kuo A."/>
            <person name="Liang C."/>
            <person name="Lipzen A."/>
            <person name="Lutzoni F."/>
            <person name="Magnuson J."/>
            <person name="Mondo S."/>
            <person name="Nolan M."/>
            <person name="Ohm R."/>
            <person name="Pangilinan J."/>
            <person name="Park H.-J."/>
            <person name="Ramirez L."/>
            <person name="Alfaro M."/>
            <person name="Sun H."/>
            <person name="Tritt A."/>
            <person name="Yoshinaga Y."/>
            <person name="Zwiers L.-H."/>
            <person name="Turgeon B."/>
            <person name="Goodwin S."/>
            <person name="Spatafora J."/>
            <person name="Crous P."/>
            <person name="Grigoriev I."/>
        </authorList>
    </citation>
    <scope>NUCLEOTIDE SEQUENCE</scope>
    <source>
        <strain evidence="2">CBS 269.34</strain>
    </source>
</reference>
<dbReference type="OrthoDB" id="3796403at2759"/>
<accession>A0A6A6QTI8</accession>